<dbReference type="AlphaFoldDB" id="A0A660E5C6"/>
<proteinExistence type="predicted"/>
<dbReference type="SUPFAM" id="SSF52833">
    <property type="entry name" value="Thioredoxin-like"/>
    <property type="match status" value="1"/>
</dbReference>
<dbReference type="EMBL" id="UYIG01000135">
    <property type="protein sequence ID" value="VDG29338.1"/>
    <property type="molecule type" value="Genomic_DNA"/>
</dbReference>
<evidence type="ECO:0000313" key="2">
    <source>
        <dbReference type="Proteomes" id="UP000289996"/>
    </source>
</evidence>
<dbReference type="Proteomes" id="UP000289996">
    <property type="component" value="Unassembled WGS sequence"/>
</dbReference>
<dbReference type="Gene3D" id="3.40.30.10">
    <property type="entry name" value="Glutaredoxin"/>
    <property type="match status" value="1"/>
</dbReference>
<dbReference type="OrthoDB" id="9799122at2"/>
<dbReference type="CDD" id="cd03025">
    <property type="entry name" value="DsbA_FrnE_like"/>
    <property type="match status" value="1"/>
</dbReference>
<name>A0A660E5C6_9LACO</name>
<organism evidence="1 2">
    <name type="scientific">Lactiplantibacillus mudanjiangensis</name>
    <dbReference type="NCBI Taxonomy" id="1296538"/>
    <lineage>
        <taxon>Bacteria</taxon>
        <taxon>Bacillati</taxon>
        <taxon>Bacillota</taxon>
        <taxon>Bacilli</taxon>
        <taxon>Lactobacillales</taxon>
        <taxon>Lactobacillaceae</taxon>
        <taxon>Lactiplantibacillus</taxon>
    </lineage>
</organism>
<evidence type="ECO:0000313" key="1">
    <source>
        <dbReference type="EMBL" id="VDG29338.1"/>
    </source>
</evidence>
<sequence length="291" mass="34056">MKELKIITVADPMMGLLWETWPTQRKLETHFDYQIKFEMLMGQLVKNVYDLVDQTVLENYGKNVALNQYWVKLMQIYLQEESITGMPIQMGQNERLFDTDHISSISLDKGLRAISNHNAKLENQVLYEMQYDTVINNYQTTDIDYLVKLAESFGVKSAQFMNRYQSTDMETNLDKELQVLSQLKIKQMPAYIVIYDDKSYIINGLPKYADWLDIISKISEGAFKPNEVVFDWKAVSRLLERHPHISSLELKEAFDVNDETKVIQEMAHHGLVSKRVKNTVFYKKPQVFDMT</sequence>
<dbReference type="Pfam" id="PF13743">
    <property type="entry name" value="Thioredoxin_5"/>
    <property type="match status" value="1"/>
</dbReference>
<gene>
    <name evidence="1" type="ORF">MUDAN_MDHGFNIF_03474</name>
</gene>
<protein>
    <submittedName>
        <fullName evidence="1">Thioredoxin-fold protein, DsbA family,FrnE-like subfamily [Lactobacillus plantarum WCFS1]</fullName>
    </submittedName>
</protein>
<dbReference type="RefSeq" id="WP_130852084.1">
    <property type="nucleotide sequence ID" value="NZ_UYIG01000135.1"/>
</dbReference>
<reference evidence="1 2" key="1">
    <citation type="submission" date="2018-11" db="EMBL/GenBank/DDBJ databases">
        <authorList>
            <person name="Wuyts S."/>
        </authorList>
    </citation>
    <scope>NUCLEOTIDE SEQUENCE [LARGE SCALE GENOMIC DNA]</scope>
    <source>
        <strain evidence="1">Lactobacillus mudanjiangensis AMBF249</strain>
    </source>
</reference>
<accession>A0A660E5C6</accession>
<dbReference type="InterPro" id="IPR036249">
    <property type="entry name" value="Thioredoxin-like_sf"/>
</dbReference>
<keyword evidence="2" id="KW-1185">Reference proteome</keyword>